<dbReference type="Proteomes" id="UP001501116">
    <property type="component" value="Unassembled WGS sequence"/>
</dbReference>
<reference evidence="3" key="1">
    <citation type="journal article" date="2019" name="Int. J. Syst. Evol. Microbiol.">
        <title>The Global Catalogue of Microorganisms (GCM) 10K type strain sequencing project: providing services to taxonomists for standard genome sequencing and annotation.</title>
        <authorList>
            <consortium name="The Broad Institute Genomics Platform"/>
            <consortium name="The Broad Institute Genome Sequencing Center for Infectious Disease"/>
            <person name="Wu L."/>
            <person name="Ma J."/>
        </authorList>
    </citation>
    <scope>NUCLEOTIDE SEQUENCE [LARGE SCALE GENOMIC DNA]</scope>
    <source>
        <strain evidence="3">JCM 14545</strain>
    </source>
</reference>
<protein>
    <recommendedName>
        <fullName evidence="1">CMP/dCMP-type deaminase domain-containing protein</fullName>
    </recommendedName>
</protein>
<name>A0ABP5D5I3_9PSEU</name>
<feature type="domain" description="CMP/dCMP-type deaminase" evidence="1">
    <location>
        <begin position="1"/>
        <end position="129"/>
    </location>
</feature>
<gene>
    <name evidence="2" type="ORF">GCM10009754_57000</name>
</gene>
<keyword evidence="3" id="KW-1185">Reference proteome</keyword>
<dbReference type="EMBL" id="BAAANN010000025">
    <property type="protein sequence ID" value="GAA1974471.1"/>
    <property type="molecule type" value="Genomic_DNA"/>
</dbReference>
<dbReference type="PANTHER" id="PTHR11079:SF162">
    <property type="entry name" value="RIBOFLAVIN BIOSYNTHESIS PROTEIN PYRD, CHLOROPLASTIC"/>
    <property type="match status" value="1"/>
</dbReference>
<evidence type="ECO:0000313" key="2">
    <source>
        <dbReference type="EMBL" id="GAA1974471.1"/>
    </source>
</evidence>
<dbReference type="RefSeq" id="WP_344425477.1">
    <property type="nucleotide sequence ID" value="NZ_BAAANN010000025.1"/>
</dbReference>
<sequence length="150" mass="16049">MNDDRWMQKAVELSWECPPSEAAFAVGAVIVDANGDEIATGYSRETDSKVHAEEAALAKVPADDPRLPGATMYSTLEPCSQRASRPTPCAQLIIKSGIKRCVIAWREPDLFVTGVVGVEQMRDAGVEVVELPAFAEAALAPNKHLNLGGS</sequence>
<evidence type="ECO:0000259" key="1">
    <source>
        <dbReference type="PROSITE" id="PS51747"/>
    </source>
</evidence>
<accession>A0ABP5D5I3</accession>
<comment type="caution">
    <text evidence="2">The sequence shown here is derived from an EMBL/GenBank/DDBJ whole genome shotgun (WGS) entry which is preliminary data.</text>
</comment>
<dbReference type="InterPro" id="IPR016193">
    <property type="entry name" value="Cytidine_deaminase-like"/>
</dbReference>
<dbReference type="Pfam" id="PF00383">
    <property type="entry name" value="dCMP_cyt_deam_1"/>
    <property type="match status" value="1"/>
</dbReference>
<dbReference type="PROSITE" id="PS51747">
    <property type="entry name" value="CYT_DCMP_DEAMINASES_2"/>
    <property type="match status" value="1"/>
</dbReference>
<dbReference type="PANTHER" id="PTHR11079">
    <property type="entry name" value="CYTOSINE DEAMINASE FAMILY MEMBER"/>
    <property type="match status" value="1"/>
</dbReference>
<dbReference type="SUPFAM" id="SSF53927">
    <property type="entry name" value="Cytidine deaminase-like"/>
    <property type="match status" value="1"/>
</dbReference>
<evidence type="ECO:0000313" key="3">
    <source>
        <dbReference type="Proteomes" id="UP001501116"/>
    </source>
</evidence>
<proteinExistence type="predicted"/>
<dbReference type="InterPro" id="IPR002125">
    <property type="entry name" value="CMP_dCMP_dom"/>
</dbReference>
<organism evidence="2 3">
    <name type="scientific">Amycolatopsis minnesotensis</name>
    <dbReference type="NCBI Taxonomy" id="337894"/>
    <lineage>
        <taxon>Bacteria</taxon>
        <taxon>Bacillati</taxon>
        <taxon>Actinomycetota</taxon>
        <taxon>Actinomycetes</taxon>
        <taxon>Pseudonocardiales</taxon>
        <taxon>Pseudonocardiaceae</taxon>
        <taxon>Amycolatopsis</taxon>
    </lineage>
</organism>
<dbReference type="CDD" id="cd01284">
    <property type="entry name" value="Riboflavin_deaminase-reductase"/>
    <property type="match status" value="1"/>
</dbReference>
<dbReference type="Gene3D" id="3.40.140.10">
    <property type="entry name" value="Cytidine Deaminase, domain 2"/>
    <property type="match status" value="1"/>
</dbReference>